<dbReference type="PANTHER" id="PTHR13353">
    <property type="entry name" value="TRANSMEMBRANE PROTEIN 19"/>
    <property type="match status" value="1"/>
</dbReference>
<evidence type="ECO:0000256" key="3">
    <source>
        <dbReference type="ARBA" id="ARBA00022692"/>
    </source>
</evidence>
<feature type="transmembrane region" description="Helical" evidence="6">
    <location>
        <begin position="87"/>
        <end position="106"/>
    </location>
</feature>
<gene>
    <name evidence="7" type="ORF">BC6307_15250</name>
</gene>
<keyword evidence="8" id="KW-1185">Reference proteome</keyword>
<evidence type="ECO:0000256" key="5">
    <source>
        <dbReference type="ARBA" id="ARBA00023136"/>
    </source>
</evidence>
<evidence type="ECO:0000256" key="2">
    <source>
        <dbReference type="ARBA" id="ARBA00009012"/>
    </source>
</evidence>
<evidence type="ECO:0000313" key="7">
    <source>
        <dbReference type="EMBL" id="AST92550.1"/>
    </source>
</evidence>
<dbReference type="GO" id="GO:0016020">
    <property type="term" value="C:membrane"/>
    <property type="evidence" value="ECO:0007669"/>
    <property type="project" value="UniProtKB-SubCell"/>
</dbReference>
<feature type="transmembrane region" description="Helical" evidence="6">
    <location>
        <begin position="7"/>
        <end position="25"/>
    </location>
</feature>
<dbReference type="EMBL" id="CP018866">
    <property type="protein sequence ID" value="AST92550.1"/>
    <property type="molecule type" value="Genomic_DNA"/>
</dbReference>
<evidence type="ECO:0008006" key="9">
    <source>
        <dbReference type="Google" id="ProtNLM"/>
    </source>
</evidence>
<feature type="transmembrane region" description="Helical" evidence="6">
    <location>
        <begin position="37"/>
        <end position="66"/>
    </location>
</feature>
<protein>
    <recommendedName>
        <fullName evidence="9">DUF92 domain-containing protein</fullName>
    </recommendedName>
</protein>
<dbReference type="RefSeq" id="WP_066419221.1">
    <property type="nucleotide sequence ID" value="NZ_CP018866.1"/>
</dbReference>
<feature type="transmembrane region" description="Helical" evidence="6">
    <location>
        <begin position="244"/>
        <end position="263"/>
    </location>
</feature>
<dbReference type="AlphaFoldDB" id="A0A223KSU9"/>
<dbReference type="Proteomes" id="UP000215224">
    <property type="component" value="Chromosome"/>
</dbReference>
<dbReference type="KEGG" id="bcoh:BC6307_15250"/>
<keyword evidence="4 6" id="KW-1133">Transmembrane helix</keyword>
<accession>A0A223KSU9</accession>
<keyword evidence="3 6" id="KW-0812">Transmembrane</keyword>
<comment type="subcellular location">
    <subcellularLocation>
        <location evidence="1">Membrane</location>
        <topology evidence="1">Multi-pass membrane protein</topology>
    </subcellularLocation>
</comment>
<name>A0A223KSU9_9BACI</name>
<feature type="transmembrane region" description="Helical" evidence="6">
    <location>
        <begin position="186"/>
        <end position="206"/>
    </location>
</feature>
<sequence>MLDLLNNLYVLFIGTIAIAVLGYKGRALSKSGSIATIIVGVFIANGFGWKGLLLIGIFFVTSSVWSKWKKDKDETSKVVEKGSQRDWIQVFANGGIPAVASILFIVSESSLFWIAFVTAIAVSTSDTWASEIGPLSNKRPLSIFSLKRVEKGTSGAISLLGTTAALFGSIIISLSSVVLWDGSIELFLMICTFGFIGCFLDTILGATVQVKYRCSKCGKSTEHRIHCNEVTIHTSGSTFVNNDVVNITSILFTSIIACIFYVFV</sequence>
<dbReference type="InterPro" id="IPR002794">
    <property type="entry name" value="DUF92_TMEM19"/>
</dbReference>
<evidence type="ECO:0000256" key="6">
    <source>
        <dbReference type="SAM" id="Phobius"/>
    </source>
</evidence>
<evidence type="ECO:0000256" key="1">
    <source>
        <dbReference type="ARBA" id="ARBA00004141"/>
    </source>
</evidence>
<proteinExistence type="inferred from homology"/>
<feature type="transmembrane region" description="Helical" evidence="6">
    <location>
        <begin position="156"/>
        <end position="180"/>
    </location>
</feature>
<evidence type="ECO:0000313" key="8">
    <source>
        <dbReference type="Proteomes" id="UP000215224"/>
    </source>
</evidence>
<reference evidence="7 8" key="1">
    <citation type="submission" date="2016-12" db="EMBL/GenBank/DDBJ databases">
        <title>The whole genome sequencing and assembly of Bacillus cohnii DSM 6307T strain.</title>
        <authorList>
            <person name="Lee Y.-J."/>
            <person name="Yi H."/>
            <person name="Bahn Y.-S."/>
            <person name="Kim J.F."/>
            <person name="Lee D.-W."/>
        </authorList>
    </citation>
    <scope>NUCLEOTIDE SEQUENCE [LARGE SCALE GENOMIC DNA]</scope>
    <source>
        <strain evidence="7 8">DSM 6307</strain>
    </source>
</reference>
<organism evidence="7 8">
    <name type="scientific">Sutcliffiella cohnii</name>
    <dbReference type="NCBI Taxonomy" id="33932"/>
    <lineage>
        <taxon>Bacteria</taxon>
        <taxon>Bacillati</taxon>
        <taxon>Bacillota</taxon>
        <taxon>Bacilli</taxon>
        <taxon>Bacillales</taxon>
        <taxon>Bacillaceae</taxon>
        <taxon>Sutcliffiella</taxon>
    </lineage>
</organism>
<dbReference type="Pfam" id="PF01940">
    <property type="entry name" value="DUF92"/>
    <property type="match status" value="1"/>
</dbReference>
<dbReference type="STRING" id="1314751.GCA_001591425_03543"/>
<evidence type="ECO:0000256" key="4">
    <source>
        <dbReference type="ARBA" id="ARBA00022989"/>
    </source>
</evidence>
<dbReference type="PANTHER" id="PTHR13353:SF5">
    <property type="entry name" value="TRANSMEMBRANE PROTEIN 19"/>
    <property type="match status" value="1"/>
</dbReference>
<comment type="similarity">
    <text evidence="2">Belongs to the TMEM19 family.</text>
</comment>
<keyword evidence="5 6" id="KW-0472">Membrane</keyword>